<keyword evidence="2" id="KW-1133">Transmembrane helix</keyword>
<evidence type="ECO:0000313" key="4">
    <source>
        <dbReference type="Proteomes" id="UP000284706"/>
    </source>
</evidence>
<dbReference type="EMBL" id="NHYE01001037">
    <property type="protein sequence ID" value="PPQ99944.1"/>
    <property type="molecule type" value="Genomic_DNA"/>
</dbReference>
<accession>A0A409YAB4</accession>
<feature type="region of interest" description="Disordered" evidence="1">
    <location>
        <begin position="232"/>
        <end position="255"/>
    </location>
</feature>
<sequence>MVFRSHLHWTFESDHVLLPTIVLDSTWDFLIACILVIFICLSERFITFLLDKQWAPRMFRLSRLPLALWRTALYSAATSLRLCYMLVAMTFHAGLIAVIVSQVFILSHSFLILESQIITLSSAQFIHELSNLPKPQNLPLRNMTEPATQPLLSREEQSHPLKSFRTRPRSKSKPDEIFIHPTESNIARADAVAMEMGIAGETERVQAFLYQHEAPPWEMGKGKDIAREMLLGSHTRKRSQEQFHINSSYSDSDPE</sequence>
<feature type="region of interest" description="Disordered" evidence="1">
    <location>
        <begin position="149"/>
        <end position="176"/>
    </location>
</feature>
<name>A0A409YAB4_9AGAR</name>
<dbReference type="InParanoid" id="A0A409YAB4"/>
<keyword evidence="2" id="KW-0472">Membrane</keyword>
<reference evidence="3 4" key="1">
    <citation type="journal article" date="2018" name="Evol. Lett.">
        <title>Horizontal gene cluster transfer increased hallucinogenic mushroom diversity.</title>
        <authorList>
            <person name="Reynolds H.T."/>
            <person name="Vijayakumar V."/>
            <person name="Gluck-Thaler E."/>
            <person name="Korotkin H.B."/>
            <person name="Matheny P.B."/>
            <person name="Slot J.C."/>
        </authorList>
    </citation>
    <scope>NUCLEOTIDE SEQUENCE [LARGE SCALE GENOMIC DNA]</scope>
    <source>
        <strain evidence="3 4">SRW20</strain>
    </source>
</reference>
<keyword evidence="2" id="KW-0812">Transmembrane</keyword>
<dbReference type="AlphaFoldDB" id="A0A409YAB4"/>
<feature type="compositionally biased region" description="Basic residues" evidence="1">
    <location>
        <begin position="162"/>
        <end position="171"/>
    </location>
</feature>
<evidence type="ECO:0000313" key="3">
    <source>
        <dbReference type="EMBL" id="PPQ99944.1"/>
    </source>
</evidence>
<dbReference type="Proteomes" id="UP000284706">
    <property type="component" value="Unassembled WGS sequence"/>
</dbReference>
<feature type="transmembrane region" description="Helical" evidence="2">
    <location>
        <begin position="93"/>
        <end position="113"/>
    </location>
</feature>
<feature type="transmembrane region" description="Helical" evidence="2">
    <location>
        <begin position="27"/>
        <end position="46"/>
    </location>
</feature>
<comment type="caution">
    <text evidence="3">The sequence shown here is derived from an EMBL/GenBank/DDBJ whole genome shotgun (WGS) entry which is preliminary data.</text>
</comment>
<feature type="compositionally biased region" description="Polar residues" evidence="1">
    <location>
        <begin position="242"/>
        <end position="255"/>
    </location>
</feature>
<dbReference type="OrthoDB" id="73901at2759"/>
<evidence type="ECO:0008006" key="5">
    <source>
        <dbReference type="Google" id="ProtNLM"/>
    </source>
</evidence>
<organism evidence="3 4">
    <name type="scientific">Gymnopilus dilepis</name>
    <dbReference type="NCBI Taxonomy" id="231916"/>
    <lineage>
        <taxon>Eukaryota</taxon>
        <taxon>Fungi</taxon>
        <taxon>Dikarya</taxon>
        <taxon>Basidiomycota</taxon>
        <taxon>Agaricomycotina</taxon>
        <taxon>Agaricomycetes</taxon>
        <taxon>Agaricomycetidae</taxon>
        <taxon>Agaricales</taxon>
        <taxon>Agaricineae</taxon>
        <taxon>Hymenogastraceae</taxon>
        <taxon>Gymnopilus</taxon>
    </lineage>
</organism>
<proteinExistence type="predicted"/>
<evidence type="ECO:0000256" key="2">
    <source>
        <dbReference type="SAM" id="Phobius"/>
    </source>
</evidence>
<keyword evidence="4" id="KW-1185">Reference proteome</keyword>
<protein>
    <recommendedName>
        <fullName evidence="5">Copper transporter</fullName>
    </recommendedName>
</protein>
<gene>
    <name evidence="3" type="ORF">CVT26_009299</name>
</gene>
<evidence type="ECO:0000256" key="1">
    <source>
        <dbReference type="SAM" id="MobiDB-lite"/>
    </source>
</evidence>